<name>A0A9P8M3B8_9HYPO</name>
<evidence type="ECO:0000313" key="2">
    <source>
        <dbReference type="EMBL" id="KAH0593280.1"/>
    </source>
</evidence>
<feature type="region of interest" description="Disordered" evidence="1">
    <location>
        <begin position="88"/>
        <end position="108"/>
    </location>
</feature>
<evidence type="ECO:0000256" key="1">
    <source>
        <dbReference type="SAM" id="MobiDB-lite"/>
    </source>
</evidence>
<dbReference type="AlphaFoldDB" id="A0A9P8M3B8"/>
<dbReference type="EMBL" id="JACEFI010000022">
    <property type="protein sequence ID" value="KAH0593280.1"/>
    <property type="molecule type" value="Genomic_DNA"/>
</dbReference>
<gene>
    <name evidence="2" type="ORF">MHUMG1_09002</name>
</gene>
<keyword evidence="3" id="KW-1185">Reference proteome</keyword>
<evidence type="ECO:0000313" key="3">
    <source>
        <dbReference type="Proteomes" id="UP000764110"/>
    </source>
</evidence>
<sequence>METATNPIHAKNHSSVTTSTLERKRYYSNHLLCNIHRNIHLITNHTAIRVIRPRVQRRALLALATLQAEPHLPLPAEAAAVPVTRPRLVDGQQPRGPVKREPGQVALGVGPHGAVVRHVAREEGRAAARRHRRARRLVRERRVLQREVGQAVLEPRRAHGHPLVAVLEARHAPEQRRRRRRRAHHVCCPGERLPGQCERYEGGCREVHFRGGAVRVLRI</sequence>
<protein>
    <submittedName>
        <fullName evidence="2">Uncharacterized protein</fullName>
    </submittedName>
</protein>
<organism evidence="2 3">
    <name type="scientific">Metarhizium humberi</name>
    <dbReference type="NCBI Taxonomy" id="2596975"/>
    <lineage>
        <taxon>Eukaryota</taxon>
        <taxon>Fungi</taxon>
        <taxon>Dikarya</taxon>
        <taxon>Ascomycota</taxon>
        <taxon>Pezizomycotina</taxon>
        <taxon>Sordariomycetes</taxon>
        <taxon>Hypocreomycetidae</taxon>
        <taxon>Hypocreales</taxon>
        <taxon>Clavicipitaceae</taxon>
        <taxon>Metarhizium</taxon>
    </lineage>
</organism>
<accession>A0A9P8M3B8</accession>
<dbReference type="Proteomes" id="UP000764110">
    <property type="component" value="Unassembled WGS sequence"/>
</dbReference>
<comment type="caution">
    <text evidence="2">The sequence shown here is derived from an EMBL/GenBank/DDBJ whole genome shotgun (WGS) entry which is preliminary data.</text>
</comment>
<proteinExistence type="predicted"/>
<reference evidence="2 3" key="1">
    <citation type="submission" date="2020-07" db="EMBL/GenBank/DDBJ databases">
        <title>Metarhizium humberi genome.</title>
        <authorList>
            <person name="Lysoe E."/>
        </authorList>
    </citation>
    <scope>NUCLEOTIDE SEQUENCE [LARGE SCALE GENOMIC DNA]</scope>
    <source>
        <strain evidence="2 3">ESALQ1638</strain>
    </source>
</reference>